<protein>
    <submittedName>
        <fullName evidence="5">Peptidase A24A, prepilin type IV</fullName>
    </submittedName>
</protein>
<feature type="transmembrane region" description="Helical" evidence="3">
    <location>
        <begin position="129"/>
        <end position="147"/>
    </location>
</feature>
<gene>
    <name evidence="5" type="ORF">HAD_14144</name>
</gene>
<keyword evidence="3" id="KW-0472">Membrane</keyword>
<sequence length="154" mass="16339">MNIDVLLWGVVLLPALAALAWIDIRTLRLPDPLTLPLIGAGLVQSWYFTGNVWNALIGAAAGYLFFLAIEKGYKALRGQDGLGRGDAKLLAAGGAWCGWIGLPWIVLIASSSGLVFAGALTLLGRRPAGMMPFGPFLALGIAVVWLGQLRLGWI</sequence>
<reference evidence="5 6" key="1">
    <citation type="journal article" date="2014" name="Antonie Van Leeuwenhoek">
        <title>Hyphomonas beringensis sp. nov. and Hyphomonas chukchiensis sp. nov., isolated from surface seawater of the Bering Sea and Chukchi Sea.</title>
        <authorList>
            <person name="Li C."/>
            <person name="Lai Q."/>
            <person name="Li G."/>
            <person name="Dong C."/>
            <person name="Wang J."/>
            <person name="Liao Y."/>
            <person name="Shao Z."/>
        </authorList>
    </citation>
    <scope>NUCLEOTIDE SEQUENCE [LARGE SCALE GENOMIC DNA]</scope>
    <source>
        <strain evidence="5 6">MHS-3</strain>
    </source>
</reference>
<dbReference type="GO" id="GO:0005886">
    <property type="term" value="C:plasma membrane"/>
    <property type="evidence" value="ECO:0007669"/>
    <property type="project" value="TreeGrafter"/>
</dbReference>
<dbReference type="GO" id="GO:0004190">
    <property type="term" value="F:aspartic-type endopeptidase activity"/>
    <property type="evidence" value="ECO:0007669"/>
    <property type="project" value="InterPro"/>
</dbReference>
<keyword evidence="3" id="KW-0812">Transmembrane</keyword>
<feature type="transmembrane region" description="Helical" evidence="3">
    <location>
        <begin position="44"/>
        <end position="69"/>
    </location>
</feature>
<dbReference type="InterPro" id="IPR000045">
    <property type="entry name" value="Prepilin_IV_endopep_pep"/>
</dbReference>
<feature type="domain" description="Prepilin type IV endopeptidase peptidase" evidence="4">
    <location>
        <begin position="11"/>
        <end position="117"/>
    </location>
</feature>
<name>A0A069E292_9PROT</name>
<dbReference type="Gene3D" id="1.20.120.1220">
    <property type="match status" value="1"/>
</dbReference>
<dbReference type="InterPro" id="IPR014032">
    <property type="entry name" value="Peptidase_A24A_bac"/>
</dbReference>
<keyword evidence="6" id="KW-1185">Reference proteome</keyword>
<proteinExistence type="inferred from homology"/>
<dbReference type="OrthoDB" id="9789291at2"/>
<evidence type="ECO:0000256" key="1">
    <source>
        <dbReference type="ARBA" id="ARBA00005801"/>
    </source>
</evidence>
<evidence type="ECO:0000256" key="2">
    <source>
        <dbReference type="RuleBase" id="RU003793"/>
    </source>
</evidence>
<dbReference type="eggNOG" id="COG1989">
    <property type="taxonomic scope" value="Bacteria"/>
</dbReference>
<evidence type="ECO:0000313" key="5">
    <source>
        <dbReference type="EMBL" id="KCZ83749.1"/>
    </source>
</evidence>
<dbReference type="AlphaFoldDB" id="A0A069E292"/>
<comment type="similarity">
    <text evidence="1 2">Belongs to the peptidase A24 family.</text>
</comment>
<evidence type="ECO:0000256" key="3">
    <source>
        <dbReference type="SAM" id="Phobius"/>
    </source>
</evidence>
<dbReference type="PRINTS" id="PR00864">
    <property type="entry name" value="PREPILNPTASE"/>
</dbReference>
<evidence type="ECO:0000313" key="6">
    <source>
        <dbReference type="Proteomes" id="UP000027446"/>
    </source>
</evidence>
<feature type="transmembrane region" description="Helical" evidence="3">
    <location>
        <begin position="89"/>
        <end position="109"/>
    </location>
</feature>
<dbReference type="PANTHER" id="PTHR30487:SF0">
    <property type="entry name" value="PREPILIN LEADER PEPTIDASE_N-METHYLTRANSFERASE-RELATED"/>
    <property type="match status" value="1"/>
</dbReference>
<accession>A0A069E292</accession>
<dbReference type="RefSeq" id="WP_051596326.1">
    <property type="nucleotide sequence ID" value="NZ_ARYH01000002.1"/>
</dbReference>
<dbReference type="EMBL" id="ARYH01000002">
    <property type="protein sequence ID" value="KCZ83749.1"/>
    <property type="molecule type" value="Genomic_DNA"/>
</dbReference>
<comment type="caution">
    <text evidence="5">The sequence shown here is derived from an EMBL/GenBank/DDBJ whole genome shotgun (WGS) entry which is preliminary data.</text>
</comment>
<organism evidence="5 6">
    <name type="scientific">Hyphomonas adhaerens MHS-3</name>
    <dbReference type="NCBI Taxonomy" id="1280949"/>
    <lineage>
        <taxon>Bacteria</taxon>
        <taxon>Pseudomonadati</taxon>
        <taxon>Pseudomonadota</taxon>
        <taxon>Alphaproteobacteria</taxon>
        <taxon>Hyphomonadales</taxon>
        <taxon>Hyphomonadaceae</taxon>
        <taxon>Hyphomonas</taxon>
    </lineage>
</organism>
<dbReference type="STRING" id="1280949.HAD_14144"/>
<dbReference type="InterPro" id="IPR050882">
    <property type="entry name" value="Prepilin_peptidase/N-MTase"/>
</dbReference>
<dbReference type="GO" id="GO:0006465">
    <property type="term" value="P:signal peptide processing"/>
    <property type="evidence" value="ECO:0007669"/>
    <property type="project" value="TreeGrafter"/>
</dbReference>
<dbReference type="PATRIC" id="fig|1280949.3.peg.2872"/>
<evidence type="ECO:0000259" key="4">
    <source>
        <dbReference type="Pfam" id="PF01478"/>
    </source>
</evidence>
<dbReference type="Pfam" id="PF01478">
    <property type="entry name" value="Peptidase_A24"/>
    <property type="match status" value="1"/>
</dbReference>
<dbReference type="Proteomes" id="UP000027446">
    <property type="component" value="Unassembled WGS sequence"/>
</dbReference>
<keyword evidence="3" id="KW-1133">Transmembrane helix</keyword>
<dbReference type="PANTHER" id="PTHR30487">
    <property type="entry name" value="TYPE 4 PREPILIN-LIKE PROTEINS LEADER PEPTIDE-PROCESSING ENZYME"/>
    <property type="match status" value="1"/>
</dbReference>